<dbReference type="InterPro" id="IPR006189">
    <property type="entry name" value="CHASE_dom"/>
</dbReference>
<dbReference type="PANTHER" id="PTHR33121">
    <property type="entry name" value="CYCLIC DI-GMP PHOSPHODIESTERASE PDEF"/>
    <property type="match status" value="1"/>
</dbReference>
<dbReference type="InterPro" id="IPR000160">
    <property type="entry name" value="GGDEF_dom"/>
</dbReference>
<dbReference type="PANTHER" id="PTHR33121:SF71">
    <property type="entry name" value="OXYGEN SENSOR PROTEIN DOSP"/>
    <property type="match status" value="1"/>
</dbReference>
<accession>A0A3A3EMD0</accession>
<dbReference type="PROSITE" id="PS50883">
    <property type="entry name" value="EAL"/>
    <property type="match status" value="1"/>
</dbReference>
<feature type="domain" description="EAL" evidence="7">
    <location>
        <begin position="585"/>
        <end position="838"/>
    </location>
</feature>
<dbReference type="Gene3D" id="3.30.70.270">
    <property type="match status" value="1"/>
</dbReference>
<dbReference type="InterPro" id="IPR035919">
    <property type="entry name" value="EAL_sf"/>
</dbReference>
<protein>
    <submittedName>
        <fullName evidence="8">EAL domain-containing protein</fullName>
    </submittedName>
</protein>
<dbReference type="Proteomes" id="UP000265938">
    <property type="component" value="Unassembled WGS sequence"/>
</dbReference>
<dbReference type="GO" id="GO:0016020">
    <property type="term" value="C:membrane"/>
    <property type="evidence" value="ECO:0007669"/>
    <property type="project" value="UniProtKB-SubCell"/>
</dbReference>
<dbReference type="SUPFAM" id="SSF141868">
    <property type="entry name" value="EAL domain-like"/>
    <property type="match status" value="1"/>
</dbReference>
<sequence length="838" mass="95273">MPLRNITYFSLLFTSFFLSFCLFSAIALKVFYDRQEMHEIEQNAALNSYSSNLEKALDSALLGPYLVRAAMRDFAYTQTEFETLATEILTHSDGSQTIQLAPKGVIQYSYPLTSHESVIGVDLFKMQSIQASLQTAIDTQKMQIDGPKELAQGGQGLVARLPIFNQNEFWGFAIAVLRFPEFIANLRPDTTSHPHLYEVWQKTANSYAPLLNNHGFEQQQWSTYNLDVENQHWVVGIKDEFAYRAHVEFLVLLLIVLLFSSVSCYLITITCRLREHEQNLEKLVQKQTLELSEQALELKQAQLLSGVGSWHLSPDKSIRQLSAQAKALFKEQNTVQSITDVCKKIDSFYKNTFLNFIHTKPSSPIEIEYTIKLNGEKRWFHEHAEWNPKTNTLVGTIEDISAEKQRQHELYQQAHFDSITGLANRHYSEKYIASLCPEDQYSSGLTLLCAEIKGYRQLEDIYGQDYLNELQTTIANRLIEFSDLHQAFCAHIKPGCFLMLLKEAIFDEKLAALLDKFQHQVGGIIETAGSAHFYHLYIGVGYPHLQNIDAAEQINTALIAMNECPRTQKPFTVYSQSLKEKLIAQSNLESDLRHALSTNEQLSMVYQPIVNTLDGTLIGCEALVRWQHPVRGFVSPVEFIAIAEQSELINLLSRWIVAKVAEDCHRMVDNNIHIKVSINLSRKQFSDVHLVKRLSKEKAKLFPANQKINLEITESALFQNTQYAINLMHELKLAGFNLSLDDFGTGYSSLSSIQQFPLDNVKIDRAFICNCVDNPRDGLFLQTMSDLAHQLDLTITAEGVESSEQWQLVSDKGIDYIQGYLISMPLSIDDFIAFDPVA</sequence>
<organism evidence="8 9">
    <name type="scientific">Pseudoalteromonas gelatinilytica</name>
    <dbReference type="NCBI Taxonomy" id="1703256"/>
    <lineage>
        <taxon>Bacteria</taxon>
        <taxon>Pseudomonadati</taxon>
        <taxon>Pseudomonadota</taxon>
        <taxon>Gammaproteobacteria</taxon>
        <taxon>Alteromonadales</taxon>
        <taxon>Pseudoalteromonadaceae</taxon>
        <taxon>Pseudoalteromonas</taxon>
    </lineage>
</organism>
<comment type="subcellular location">
    <subcellularLocation>
        <location evidence="1">Membrane</location>
    </subcellularLocation>
</comment>
<evidence type="ECO:0000313" key="8">
    <source>
        <dbReference type="EMBL" id="RJF35739.1"/>
    </source>
</evidence>
<dbReference type="InterPro" id="IPR050706">
    <property type="entry name" value="Cyclic-di-GMP_PDE-like"/>
</dbReference>
<dbReference type="CDD" id="cd01948">
    <property type="entry name" value="EAL"/>
    <property type="match status" value="1"/>
</dbReference>
<evidence type="ECO:0000256" key="5">
    <source>
        <dbReference type="SAM" id="Phobius"/>
    </source>
</evidence>
<feature type="transmembrane region" description="Helical" evidence="5">
    <location>
        <begin position="6"/>
        <end position="28"/>
    </location>
</feature>
<dbReference type="PROSITE" id="PS50839">
    <property type="entry name" value="CHASE"/>
    <property type="match status" value="1"/>
</dbReference>
<dbReference type="InterPro" id="IPR042240">
    <property type="entry name" value="CHASE_sf"/>
</dbReference>
<evidence type="ECO:0000256" key="3">
    <source>
        <dbReference type="ARBA" id="ARBA00022989"/>
    </source>
</evidence>
<proteinExistence type="predicted"/>
<comment type="caution">
    <text evidence="8">The sequence shown here is derived from an EMBL/GenBank/DDBJ whole genome shotgun (WGS) entry which is preliminary data.</text>
</comment>
<dbReference type="GO" id="GO:0007165">
    <property type="term" value="P:signal transduction"/>
    <property type="evidence" value="ECO:0007669"/>
    <property type="project" value="UniProtKB-ARBA"/>
</dbReference>
<dbReference type="InterPro" id="IPR043128">
    <property type="entry name" value="Rev_trsase/Diguanyl_cyclase"/>
</dbReference>
<evidence type="ECO:0000256" key="1">
    <source>
        <dbReference type="ARBA" id="ARBA00004370"/>
    </source>
</evidence>
<dbReference type="AlphaFoldDB" id="A0A3A3EMD0"/>
<dbReference type="Pfam" id="PF03924">
    <property type="entry name" value="CHASE"/>
    <property type="match status" value="1"/>
</dbReference>
<dbReference type="EMBL" id="QYSE01000002">
    <property type="protein sequence ID" value="RJF35739.1"/>
    <property type="molecule type" value="Genomic_DNA"/>
</dbReference>
<evidence type="ECO:0000259" key="7">
    <source>
        <dbReference type="PROSITE" id="PS50883"/>
    </source>
</evidence>
<dbReference type="InterPro" id="IPR001633">
    <property type="entry name" value="EAL_dom"/>
</dbReference>
<evidence type="ECO:0000313" key="9">
    <source>
        <dbReference type="Proteomes" id="UP000265938"/>
    </source>
</evidence>
<dbReference type="GO" id="GO:0071111">
    <property type="term" value="F:cyclic-guanylate-specific phosphodiesterase activity"/>
    <property type="evidence" value="ECO:0007669"/>
    <property type="project" value="InterPro"/>
</dbReference>
<gene>
    <name evidence="8" type="ORF">D4741_12280</name>
</gene>
<dbReference type="InterPro" id="IPR029787">
    <property type="entry name" value="Nucleotide_cyclase"/>
</dbReference>
<dbReference type="SMART" id="SM00267">
    <property type="entry name" value="GGDEF"/>
    <property type="match status" value="1"/>
</dbReference>
<keyword evidence="2 5" id="KW-0812">Transmembrane</keyword>
<dbReference type="Pfam" id="PF00563">
    <property type="entry name" value="EAL"/>
    <property type="match status" value="1"/>
</dbReference>
<name>A0A3A3EMD0_9GAMM</name>
<evidence type="ECO:0000256" key="2">
    <source>
        <dbReference type="ARBA" id="ARBA00022692"/>
    </source>
</evidence>
<dbReference type="Pfam" id="PF00990">
    <property type="entry name" value="GGDEF"/>
    <property type="match status" value="1"/>
</dbReference>
<keyword evidence="4 5" id="KW-0472">Membrane</keyword>
<keyword evidence="3 5" id="KW-1133">Transmembrane helix</keyword>
<dbReference type="SMART" id="SM00052">
    <property type="entry name" value="EAL"/>
    <property type="match status" value="1"/>
</dbReference>
<dbReference type="Gene3D" id="3.30.450.350">
    <property type="entry name" value="CHASE domain"/>
    <property type="match status" value="1"/>
</dbReference>
<evidence type="ECO:0000259" key="6">
    <source>
        <dbReference type="PROSITE" id="PS50839"/>
    </source>
</evidence>
<dbReference type="Gene3D" id="3.20.20.450">
    <property type="entry name" value="EAL domain"/>
    <property type="match status" value="1"/>
</dbReference>
<dbReference type="SMART" id="SM01079">
    <property type="entry name" value="CHASE"/>
    <property type="match status" value="1"/>
</dbReference>
<reference evidence="8 9" key="1">
    <citation type="submission" date="2018-09" db="EMBL/GenBank/DDBJ databases">
        <title>Identification of marine bacteria producing industrial enzymes.</title>
        <authorList>
            <person name="Cheng T.H."/>
            <person name="Saidin J."/>
            <person name="Muhd D.D."/>
            <person name="Isa M.N.M."/>
            <person name="Bakar M.F.A."/>
            <person name="Ismail N."/>
        </authorList>
    </citation>
    <scope>NUCLEOTIDE SEQUENCE [LARGE SCALE GENOMIC DNA]</scope>
    <source>
        <strain evidence="8 9">MNAD 1.6</strain>
    </source>
</reference>
<feature type="transmembrane region" description="Helical" evidence="5">
    <location>
        <begin position="247"/>
        <end position="268"/>
    </location>
</feature>
<evidence type="ECO:0000256" key="4">
    <source>
        <dbReference type="ARBA" id="ARBA00023136"/>
    </source>
</evidence>
<dbReference type="SUPFAM" id="SSF55073">
    <property type="entry name" value="Nucleotide cyclase"/>
    <property type="match status" value="1"/>
</dbReference>
<feature type="domain" description="CHASE" evidence="6">
    <location>
        <begin position="102"/>
        <end position="186"/>
    </location>
</feature>